<evidence type="ECO:0000313" key="1">
    <source>
        <dbReference type="EMBL" id="GAA0259311.1"/>
    </source>
</evidence>
<organism evidence="1 2">
    <name type="scientific">Saccharothrix mutabilis subsp. mutabilis</name>
    <dbReference type="NCBI Taxonomy" id="66855"/>
    <lineage>
        <taxon>Bacteria</taxon>
        <taxon>Bacillati</taxon>
        <taxon>Actinomycetota</taxon>
        <taxon>Actinomycetes</taxon>
        <taxon>Pseudonocardiales</taxon>
        <taxon>Pseudonocardiaceae</taxon>
        <taxon>Saccharothrix</taxon>
    </lineage>
</organism>
<keyword evidence="2" id="KW-1185">Reference proteome</keyword>
<name>A0ABP3ECJ0_9PSEU</name>
<proteinExistence type="predicted"/>
<evidence type="ECO:0000313" key="2">
    <source>
        <dbReference type="Proteomes" id="UP001500416"/>
    </source>
</evidence>
<reference evidence="2" key="1">
    <citation type="journal article" date="2019" name="Int. J. Syst. Evol. Microbiol.">
        <title>The Global Catalogue of Microorganisms (GCM) 10K type strain sequencing project: providing services to taxonomists for standard genome sequencing and annotation.</title>
        <authorList>
            <consortium name="The Broad Institute Genomics Platform"/>
            <consortium name="The Broad Institute Genome Sequencing Center for Infectious Disease"/>
            <person name="Wu L."/>
            <person name="Ma J."/>
        </authorList>
    </citation>
    <scope>NUCLEOTIDE SEQUENCE [LARGE SCALE GENOMIC DNA]</scope>
    <source>
        <strain evidence="2">JCM 3380</strain>
    </source>
</reference>
<comment type="caution">
    <text evidence="1">The sequence shown here is derived from an EMBL/GenBank/DDBJ whole genome shotgun (WGS) entry which is preliminary data.</text>
</comment>
<sequence>MLQGVDLAWCEVQRRGVSLRIADQGDSRLDAPRHGLCGMTAAVMQHGTDGAIRQLTCAERLQDTYTGSASAQHRAAASQRSSGVAAVAVRCTDLATRTFDFHSDSPYPSVDRLLLSQWRFGYEQPSCCS</sequence>
<dbReference type="Proteomes" id="UP001500416">
    <property type="component" value="Unassembled WGS sequence"/>
</dbReference>
<accession>A0ABP3ECJ0</accession>
<protein>
    <submittedName>
        <fullName evidence="1">Uncharacterized protein</fullName>
    </submittedName>
</protein>
<gene>
    <name evidence="1" type="ORF">GCM10010492_70340</name>
</gene>
<dbReference type="EMBL" id="BAAABU010000028">
    <property type="protein sequence ID" value="GAA0259311.1"/>
    <property type="molecule type" value="Genomic_DNA"/>
</dbReference>